<comment type="caution">
    <text evidence="8">The sequence shown here is derived from an EMBL/GenBank/DDBJ whole genome shotgun (WGS) entry which is preliminary data.</text>
</comment>
<feature type="coiled-coil region" evidence="6">
    <location>
        <begin position="99"/>
        <end position="172"/>
    </location>
</feature>
<dbReference type="Proteomes" id="UP001163823">
    <property type="component" value="Chromosome 13"/>
</dbReference>
<dbReference type="EMBL" id="JARAOO010000013">
    <property type="protein sequence ID" value="KAJ7946209.1"/>
    <property type="molecule type" value="Genomic_DNA"/>
</dbReference>
<comment type="subcellular location">
    <subcellularLocation>
        <location evidence="1">Nucleus</location>
    </subcellularLocation>
</comment>
<keyword evidence="9" id="KW-1185">Reference proteome</keyword>
<evidence type="ECO:0000256" key="1">
    <source>
        <dbReference type="ARBA" id="ARBA00004123"/>
    </source>
</evidence>
<dbReference type="FunFam" id="3.40.1810.10:FF:000006">
    <property type="entry name" value="Agamous-like MADS-box protein AGL62"/>
    <property type="match status" value="1"/>
</dbReference>
<evidence type="ECO:0000259" key="7">
    <source>
        <dbReference type="PROSITE" id="PS50066"/>
    </source>
</evidence>
<dbReference type="KEGG" id="qsa:O6P43_031174"/>
<evidence type="ECO:0000256" key="2">
    <source>
        <dbReference type="ARBA" id="ARBA00023015"/>
    </source>
</evidence>
<dbReference type="GO" id="GO:0005634">
    <property type="term" value="C:nucleus"/>
    <property type="evidence" value="ECO:0007669"/>
    <property type="project" value="UniProtKB-SubCell"/>
</dbReference>
<dbReference type="GO" id="GO:0000981">
    <property type="term" value="F:DNA-binding transcription factor activity, RNA polymerase II-specific"/>
    <property type="evidence" value="ECO:0007669"/>
    <property type="project" value="TreeGrafter"/>
</dbReference>
<evidence type="ECO:0000313" key="9">
    <source>
        <dbReference type="Proteomes" id="UP001163823"/>
    </source>
</evidence>
<evidence type="ECO:0000256" key="3">
    <source>
        <dbReference type="ARBA" id="ARBA00023125"/>
    </source>
</evidence>
<sequence length="292" mass="32921">MPRCHRGRRKIKMEKMKKESNLQVTFSKRRSGLFKKASELSTLCGAEVGVVVFSPGNKVYSFGHPSINSVADRFLNGNPPRIHTSGTDIIFEAQRNANVAKLNQQLSDVMAQLDHAKKRGAELNRMVKAGKERNWYERDHEQLDKEQMVELMERLKELQKRVTEEARKYNTNPPPQFYVGSSSNNPVSGEIPMPMLSSDQTSNYENVMMPTLFNAFYENPTANPSESAAGHLFDGNMMLNNYNMQQNLMNPSAGYVFNENQVMMMAVPPAGPPPPPAPQGFNNFEFDSGFYG</sequence>
<proteinExistence type="predicted"/>
<evidence type="ECO:0000256" key="4">
    <source>
        <dbReference type="ARBA" id="ARBA00023163"/>
    </source>
</evidence>
<dbReference type="GO" id="GO:0046983">
    <property type="term" value="F:protein dimerization activity"/>
    <property type="evidence" value="ECO:0007669"/>
    <property type="project" value="InterPro"/>
</dbReference>
<dbReference type="Pfam" id="PF00319">
    <property type="entry name" value="SRF-TF"/>
    <property type="match status" value="1"/>
</dbReference>
<accession>A0AAD7KUB7</accession>
<dbReference type="InterPro" id="IPR036879">
    <property type="entry name" value="TF_MADSbox_sf"/>
</dbReference>
<keyword evidence="4" id="KW-0804">Transcription</keyword>
<dbReference type="AlphaFoldDB" id="A0AAD7KUB7"/>
<evidence type="ECO:0000256" key="5">
    <source>
        <dbReference type="ARBA" id="ARBA00023242"/>
    </source>
</evidence>
<keyword evidence="3" id="KW-0238">DNA-binding</keyword>
<evidence type="ECO:0000256" key="6">
    <source>
        <dbReference type="SAM" id="Coils"/>
    </source>
</evidence>
<dbReference type="GO" id="GO:0000978">
    <property type="term" value="F:RNA polymerase II cis-regulatory region sequence-specific DNA binding"/>
    <property type="evidence" value="ECO:0007669"/>
    <property type="project" value="TreeGrafter"/>
</dbReference>
<reference evidence="8" key="1">
    <citation type="journal article" date="2023" name="Science">
        <title>Elucidation of the pathway for biosynthesis of saponin adjuvants from the soapbark tree.</title>
        <authorList>
            <person name="Reed J."/>
            <person name="Orme A."/>
            <person name="El-Demerdash A."/>
            <person name="Owen C."/>
            <person name="Martin L.B.B."/>
            <person name="Misra R.C."/>
            <person name="Kikuchi S."/>
            <person name="Rejzek M."/>
            <person name="Martin A.C."/>
            <person name="Harkess A."/>
            <person name="Leebens-Mack J."/>
            <person name="Louveau T."/>
            <person name="Stephenson M.J."/>
            <person name="Osbourn A."/>
        </authorList>
    </citation>
    <scope>NUCLEOTIDE SEQUENCE</scope>
    <source>
        <strain evidence="8">S10</strain>
    </source>
</reference>
<dbReference type="PANTHER" id="PTHR11945:SF776">
    <property type="entry name" value="AGAMOUS-LIKE 50-RELATED"/>
    <property type="match status" value="1"/>
</dbReference>
<dbReference type="InterPro" id="IPR002100">
    <property type="entry name" value="TF_MADSbox"/>
</dbReference>
<dbReference type="Gene3D" id="3.40.1810.10">
    <property type="entry name" value="Transcription factor, MADS-box"/>
    <property type="match status" value="1"/>
</dbReference>
<dbReference type="SUPFAM" id="SSF55455">
    <property type="entry name" value="SRF-like"/>
    <property type="match status" value="1"/>
</dbReference>
<dbReference type="PRINTS" id="PR00404">
    <property type="entry name" value="MADSDOMAIN"/>
</dbReference>
<evidence type="ECO:0000313" key="8">
    <source>
        <dbReference type="EMBL" id="KAJ7946209.1"/>
    </source>
</evidence>
<protein>
    <submittedName>
        <fullName evidence="8">Agamous-like MADS-box protein</fullName>
    </submittedName>
</protein>
<organism evidence="8 9">
    <name type="scientific">Quillaja saponaria</name>
    <name type="common">Soap bark tree</name>
    <dbReference type="NCBI Taxonomy" id="32244"/>
    <lineage>
        <taxon>Eukaryota</taxon>
        <taxon>Viridiplantae</taxon>
        <taxon>Streptophyta</taxon>
        <taxon>Embryophyta</taxon>
        <taxon>Tracheophyta</taxon>
        <taxon>Spermatophyta</taxon>
        <taxon>Magnoliopsida</taxon>
        <taxon>eudicotyledons</taxon>
        <taxon>Gunneridae</taxon>
        <taxon>Pentapetalae</taxon>
        <taxon>rosids</taxon>
        <taxon>fabids</taxon>
        <taxon>Fabales</taxon>
        <taxon>Quillajaceae</taxon>
        <taxon>Quillaja</taxon>
    </lineage>
</organism>
<dbReference type="Gene3D" id="6.10.140.920">
    <property type="match status" value="1"/>
</dbReference>
<keyword evidence="5" id="KW-0539">Nucleus</keyword>
<name>A0AAD7KUB7_QUISA</name>
<dbReference type="PROSITE" id="PS50066">
    <property type="entry name" value="MADS_BOX_2"/>
    <property type="match status" value="1"/>
</dbReference>
<keyword evidence="2" id="KW-0805">Transcription regulation</keyword>
<dbReference type="PANTHER" id="PTHR11945">
    <property type="entry name" value="MADS BOX PROTEIN"/>
    <property type="match status" value="1"/>
</dbReference>
<gene>
    <name evidence="8" type="ORF">O6P43_031174</name>
</gene>
<feature type="domain" description="MADS-box" evidence="7">
    <location>
        <begin position="6"/>
        <end position="66"/>
    </location>
</feature>
<keyword evidence="6" id="KW-0175">Coiled coil</keyword>
<dbReference type="SMART" id="SM00432">
    <property type="entry name" value="MADS"/>
    <property type="match status" value="1"/>
</dbReference>